<evidence type="ECO:0000313" key="3">
    <source>
        <dbReference type="Proteomes" id="UP000269721"/>
    </source>
</evidence>
<name>A0A4P9WD49_9FUNG</name>
<sequence>MPNQISQSELLQWAVTNQPASGPAPAQTPAPPLERLDPKWIEVLLGKEDAARMKGAFLEPGRFFSFDAVRKSLRNCVVVIEDPAASLDEKLVAFDELELASGVVGKDRCGHSARNYAQLGGRRRAGTEY</sequence>
<protein>
    <recommendedName>
        <fullName evidence="1">Nucleotide exchange factor Fes1 domain-containing protein</fullName>
    </recommendedName>
</protein>
<feature type="domain" description="Nucleotide exchange factor Fes1" evidence="1">
    <location>
        <begin position="9"/>
        <end position="56"/>
    </location>
</feature>
<dbReference type="Proteomes" id="UP000269721">
    <property type="component" value="Unassembled WGS sequence"/>
</dbReference>
<evidence type="ECO:0000313" key="2">
    <source>
        <dbReference type="EMBL" id="RKO89563.1"/>
    </source>
</evidence>
<dbReference type="InterPro" id="IPR013918">
    <property type="entry name" value="Nucleotide_exch_fac_Fes1"/>
</dbReference>
<gene>
    <name evidence="2" type="ORF">BDK51DRAFT_48547</name>
</gene>
<organism evidence="2 3">
    <name type="scientific">Blyttiomyces helicus</name>
    <dbReference type="NCBI Taxonomy" id="388810"/>
    <lineage>
        <taxon>Eukaryota</taxon>
        <taxon>Fungi</taxon>
        <taxon>Fungi incertae sedis</taxon>
        <taxon>Chytridiomycota</taxon>
        <taxon>Chytridiomycota incertae sedis</taxon>
        <taxon>Chytridiomycetes</taxon>
        <taxon>Chytridiomycetes incertae sedis</taxon>
        <taxon>Blyttiomyces</taxon>
    </lineage>
</organism>
<proteinExistence type="predicted"/>
<dbReference type="OrthoDB" id="10250458at2759"/>
<dbReference type="AlphaFoldDB" id="A0A4P9WD49"/>
<dbReference type="Pfam" id="PF08609">
    <property type="entry name" value="Fes1"/>
    <property type="match status" value="1"/>
</dbReference>
<evidence type="ECO:0000259" key="1">
    <source>
        <dbReference type="Pfam" id="PF08609"/>
    </source>
</evidence>
<dbReference type="EMBL" id="KZ996017">
    <property type="protein sequence ID" value="RKO89563.1"/>
    <property type="molecule type" value="Genomic_DNA"/>
</dbReference>
<reference evidence="3" key="1">
    <citation type="journal article" date="2018" name="Nat. Microbiol.">
        <title>Leveraging single-cell genomics to expand the fungal tree of life.</title>
        <authorList>
            <person name="Ahrendt S.R."/>
            <person name="Quandt C.A."/>
            <person name="Ciobanu D."/>
            <person name="Clum A."/>
            <person name="Salamov A."/>
            <person name="Andreopoulos B."/>
            <person name="Cheng J.F."/>
            <person name="Woyke T."/>
            <person name="Pelin A."/>
            <person name="Henrissat B."/>
            <person name="Reynolds N.K."/>
            <person name="Benny G.L."/>
            <person name="Smith M.E."/>
            <person name="James T.Y."/>
            <person name="Grigoriev I.V."/>
        </authorList>
    </citation>
    <scope>NUCLEOTIDE SEQUENCE [LARGE SCALE GENOMIC DNA]</scope>
</reference>
<accession>A0A4P9WD49</accession>
<keyword evidence="3" id="KW-1185">Reference proteome</keyword>